<comment type="caution">
    <text evidence="2">The sequence shown here is derived from an EMBL/GenBank/DDBJ whole genome shotgun (WGS) entry which is preliminary data.</text>
</comment>
<protein>
    <recommendedName>
        <fullName evidence="1">YprB ribonuclease H-like domain-containing protein</fullName>
    </recommendedName>
</protein>
<dbReference type="PANTHER" id="PTHR38462">
    <property type="entry name" value="EXONUCLEASE-LIKE PROTEIN"/>
    <property type="match status" value="1"/>
</dbReference>
<dbReference type="InterPro" id="IPR038720">
    <property type="entry name" value="YprB_RNase_H-like_dom"/>
</dbReference>
<dbReference type="Proteomes" id="UP001501083">
    <property type="component" value="Unassembled WGS sequence"/>
</dbReference>
<name>A0ABP9LIX7_9GAMM</name>
<dbReference type="SUPFAM" id="SSF53098">
    <property type="entry name" value="Ribonuclease H-like"/>
    <property type="match status" value="1"/>
</dbReference>
<sequence length="301" mass="33253">MSLTLARLQQLKRQAGATPASQASAPDATTPALDGLRRLLRRRTPDASHFASVLPLGAHDRVVPGLEIAPGLRLIETRVPFGPDAAWIDGRFDRREALQAERLVFFDTETTGLAGGSGTRAFMVGAADWHDGALRVRQLLITTMSGEAAMLDAFRQWLHPDSVLVSYNGKCYDAPLLATRYRLNRMRNPLADFAHVDLLYPTRRRYRGRWENCRLATIERRALGVVREDDLPGSEAPAAWLSYLRGGSAHNLRRVLAHNDRDVVTLAQLLSHLSACTAHELDCTDPFGVFVEHAAHALPIA</sequence>
<dbReference type="Gene3D" id="3.30.420.10">
    <property type="entry name" value="Ribonuclease H-like superfamily/Ribonuclease H"/>
    <property type="match status" value="1"/>
</dbReference>
<dbReference type="InterPro" id="IPR012337">
    <property type="entry name" value="RNaseH-like_sf"/>
</dbReference>
<reference evidence="3" key="1">
    <citation type="journal article" date="2019" name="Int. J. Syst. Evol. Microbiol.">
        <title>The Global Catalogue of Microorganisms (GCM) 10K type strain sequencing project: providing services to taxonomists for standard genome sequencing and annotation.</title>
        <authorList>
            <consortium name="The Broad Institute Genomics Platform"/>
            <consortium name="The Broad Institute Genome Sequencing Center for Infectious Disease"/>
            <person name="Wu L."/>
            <person name="Ma J."/>
        </authorList>
    </citation>
    <scope>NUCLEOTIDE SEQUENCE [LARGE SCALE GENOMIC DNA]</scope>
    <source>
        <strain evidence="3">JCM 19212</strain>
    </source>
</reference>
<organism evidence="2 3">
    <name type="scientific">Lysobacter panacisoli</name>
    <dbReference type="NCBI Taxonomy" id="1255263"/>
    <lineage>
        <taxon>Bacteria</taxon>
        <taxon>Pseudomonadati</taxon>
        <taxon>Pseudomonadota</taxon>
        <taxon>Gammaproteobacteria</taxon>
        <taxon>Lysobacterales</taxon>
        <taxon>Lysobacteraceae</taxon>
        <taxon>Lysobacter</taxon>
    </lineage>
</organism>
<dbReference type="RefSeq" id="WP_158985166.1">
    <property type="nucleotide sequence ID" value="NZ_BAABKY010000002.1"/>
</dbReference>
<dbReference type="InterPro" id="IPR036397">
    <property type="entry name" value="RNaseH_sf"/>
</dbReference>
<dbReference type="Pfam" id="PF13482">
    <property type="entry name" value="RNase_H_2"/>
    <property type="match status" value="1"/>
</dbReference>
<evidence type="ECO:0000313" key="3">
    <source>
        <dbReference type="Proteomes" id="UP001501083"/>
    </source>
</evidence>
<gene>
    <name evidence="2" type="ORF">GCM10025759_22400</name>
</gene>
<accession>A0ABP9LIX7</accession>
<dbReference type="EMBL" id="BAABKY010000002">
    <property type="protein sequence ID" value="GAA5076986.1"/>
    <property type="molecule type" value="Genomic_DNA"/>
</dbReference>
<feature type="domain" description="YprB ribonuclease H-like" evidence="1">
    <location>
        <begin position="104"/>
        <end position="273"/>
    </location>
</feature>
<proteinExistence type="predicted"/>
<keyword evidence="3" id="KW-1185">Reference proteome</keyword>
<evidence type="ECO:0000313" key="2">
    <source>
        <dbReference type="EMBL" id="GAA5076986.1"/>
    </source>
</evidence>
<dbReference type="PANTHER" id="PTHR38462:SF1">
    <property type="entry name" value="YPRB RIBONUCLEASE H-LIKE DOMAIN-CONTAINING PROTEIN"/>
    <property type="match status" value="1"/>
</dbReference>
<evidence type="ECO:0000259" key="1">
    <source>
        <dbReference type="Pfam" id="PF13482"/>
    </source>
</evidence>